<keyword evidence="4" id="KW-0456">Lyase</keyword>
<proteinExistence type="predicted"/>
<keyword evidence="3" id="KW-0732">Signal</keyword>
<dbReference type="PROSITE" id="PS50077">
    <property type="entry name" value="HEAT_REPEAT"/>
    <property type="match status" value="1"/>
</dbReference>
<feature type="chain" id="PRO_5021785660" evidence="3">
    <location>
        <begin position="24"/>
        <end position="466"/>
    </location>
</feature>
<feature type="compositionally biased region" description="Basic and acidic residues" evidence="2">
    <location>
        <begin position="453"/>
        <end position="466"/>
    </location>
</feature>
<evidence type="ECO:0000256" key="3">
    <source>
        <dbReference type="SAM" id="SignalP"/>
    </source>
</evidence>
<feature type="region of interest" description="Disordered" evidence="2">
    <location>
        <begin position="431"/>
        <end position="466"/>
    </location>
</feature>
<name>A0A517PWZ1_9PLAN</name>
<dbReference type="GO" id="GO:0016491">
    <property type="term" value="F:oxidoreductase activity"/>
    <property type="evidence" value="ECO:0007669"/>
    <property type="project" value="TreeGrafter"/>
</dbReference>
<comment type="function">
    <text evidence="1">Catalyzes the hydroxylation of the N(6)-(4-aminobutyl)-L-lysine intermediate produced by deoxyhypusine synthase/DHPS on a critical lysine of the eukaryotic translation initiation factor 5A/eIF-5A. This is the second step of the post-translational modification of that lysine into an unusual amino acid residue named hypusine. Hypusination is unique to mature eIF-5A factor and is essential for its function.</text>
</comment>
<dbReference type="Pfam" id="PF03130">
    <property type="entry name" value="HEAT_PBS"/>
    <property type="match status" value="2"/>
</dbReference>
<evidence type="ECO:0000313" key="5">
    <source>
        <dbReference type="Proteomes" id="UP000320421"/>
    </source>
</evidence>
<dbReference type="EMBL" id="CP036266">
    <property type="protein sequence ID" value="QDT23900.1"/>
    <property type="molecule type" value="Genomic_DNA"/>
</dbReference>
<dbReference type="SMART" id="SM00567">
    <property type="entry name" value="EZ_HEAT"/>
    <property type="match status" value="9"/>
</dbReference>
<dbReference type="PANTHER" id="PTHR12697:SF5">
    <property type="entry name" value="DEOXYHYPUSINE HYDROXYLASE"/>
    <property type="match status" value="1"/>
</dbReference>
<dbReference type="InterPro" id="IPR004155">
    <property type="entry name" value="PBS_lyase_HEAT"/>
</dbReference>
<evidence type="ECO:0000256" key="2">
    <source>
        <dbReference type="SAM" id="MobiDB-lite"/>
    </source>
</evidence>
<feature type="signal peptide" evidence="3">
    <location>
        <begin position="1"/>
        <end position="23"/>
    </location>
</feature>
<gene>
    <name evidence="4" type="ORF">HG66A1_57250</name>
</gene>
<organism evidence="4 5">
    <name type="scientific">Gimesia chilikensis</name>
    <dbReference type="NCBI Taxonomy" id="2605989"/>
    <lineage>
        <taxon>Bacteria</taxon>
        <taxon>Pseudomonadati</taxon>
        <taxon>Planctomycetota</taxon>
        <taxon>Planctomycetia</taxon>
        <taxon>Planctomycetales</taxon>
        <taxon>Planctomycetaceae</taxon>
        <taxon>Gimesia</taxon>
    </lineage>
</organism>
<sequence length="466" mass="49870" precursor="true">MHVSRFCSLLFCFYFIIPVVAPAADEVNHLVTLLKSEEPEVRYKAARSLQKLGPTAEPAIPPLIAALNDLGAPTKYDVQYLGPRVRNAASDALASIGRPTVPALIKALRDKDPATRAMAADTLAKLGPDANASFAELSRTLNDPESWVRDSAVAAIARVGAAPQVVVPLLEQKYRRADKDDYIRVSILESLANADPQATMVMPLLIEALDDSDGDVMAAAARTLGSYNNKARLAVNALSKSLTTTKVRWDSFADFGFTVPVRTDVVRALAAIGPPAKVAEPSLIRLMQQDENEITRIMSAAALVRISPEKTSARQAMTFLIQTLQDQEKAQAKAAEALGMIGNAAAVAALSETLQAPDESEFGSLRAAVARALGEIGPPAKTAVPALRAALREKKEWHFDVRIESALALGKIGPAAKSAIPDLIEASHSDDEHLQDLASEAIRKIKNSARQQNHADDAGEGSSERK</sequence>
<dbReference type="SUPFAM" id="SSF48371">
    <property type="entry name" value="ARM repeat"/>
    <property type="match status" value="1"/>
</dbReference>
<dbReference type="InterPro" id="IPR016024">
    <property type="entry name" value="ARM-type_fold"/>
</dbReference>
<dbReference type="InterPro" id="IPR021133">
    <property type="entry name" value="HEAT_type_2"/>
</dbReference>
<dbReference type="Gene3D" id="1.25.10.10">
    <property type="entry name" value="Leucine-rich Repeat Variant"/>
    <property type="match status" value="4"/>
</dbReference>
<dbReference type="AlphaFoldDB" id="A0A517PWZ1"/>
<dbReference type="PANTHER" id="PTHR12697">
    <property type="entry name" value="PBS LYASE HEAT-LIKE PROTEIN"/>
    <property type="match status" value="1"/>
</dbReference>
<dbReference type="Proteomes" id="UP000320421">
    <property type="component" value="Chromosome"/>
</dbReference>
<reference evidence="4 5" key="1">
    <citation type="submission" date="2019-02" db="EMBL/GenBank/DDBJ databases">
        <title>Deep-cultivation of Planctomycetes and their phenomic and genomic characterization uncovers novel biology.</title>
        <authorList>
            <person name="Wiegand S."/>
            <person name="Jogler M."/>
            <person name="Boedeker C."/>
            <person name="Pinto D."/>
            <person name="Vollmers J."/>
            <person name="Rivas-Marin E."/>
            <person name="Kohn T."/>
            <person name="Peeters S.H."/>
            <person name="Heuer A."/>
            <person name="Rast P."/>
            <person name="Oberbeckmann S."/>
            <person name="Bunk B."/>
            <person name="Jeske O."/>
            <person name="Meyerdierks A."/>
            <person name="Storesund J.E."/>
            <person name="Kallscheuer N."/>
            <person name="Luecker S."/>
            <person name="Lage O.M."/>
            <person name="Pohl T."/>
            <person name="Merkel B.J."/>
            <person name="Hornburger P."/>
            <person name="Mueller R.-W."/>
            <person name="Bruemmer F."/>
            <person name="Labrenz M."/>
            <person name="Spormann A.M."/>
            <person name="Op den Camp H."/>
            <person name="Overmann J."/>
            <person name="Amann R."/>
            <person name="Jetten M.S.M."/>
            <person name="Mascher T."/>
            <person name="Medema M.H."/>
            <person name="Devos D.P."/>
            <person name="Kaster A.-K."/>
            <person name="Ovreas L."/>
            <person name="Rohde M."/>
            <person name="Galperin M.Y."/>
            <person name="Jogler C."/>
        </authorList>
    </citation>
    <scope>NUCLEOTIDE SEQUENCE [LARGE SCALE GENOMIC DNA]</scope>
    <source>
        <strain evidence="4 5">HG66A1</strain>
    </source>
</reference>
<dbReference type="GO" id="GO:0016829">
    <property type="term" value="F:lyase activity"/>
    <property type="evidence" value="ECO:0007669"/>
    <property type="project" value="UniProtKB-KW"/>
</dbReference>
<dbReference type="InterPro" id="IPR011989">
    <property type="entry name" value="ARM-like"/>
</dbReference>
<evidence type="ECO:0000313" key="4">
    <source>
        <dbReference type="EMBL" id="QDT23900.1"/>
    </source>
</evidence>
<keyword evidence="5" id="KW-1185">Reference proteome</keyword>
<dbReference type="Pfam" id="PF13646">
    <property type="entry name" value="HEAT_2"/>
    <property type="match status" value="3"/>
</dbReference>
<evidence type="ECO:0000256" key="1">
    <source>
        <dbReference type="ARBA" id="ARBA00045876"/>
    </source>
</evidence>
<protein>
    <submittedName>
        <fullName evidence="4">Putative lyase</fullName>
    </submittedName>
</protein>
<accession>A0A517PWZ1</accession>